<dbReference type="Pfam" id="PF01923">
    <property type="entry name" value="Cob_adeno_trans"/>
    <property type="match status" value="1"/>
</dbReference>
<dbReference type="GO" id="GO:0009236">
    <property type="term" value="P:cobalamin biosynthetic process"/>
    <property type="evidence" value="ECO:0007669"/>
    <property type="project" value="UniProtKB-UniRule"/>
</dbReference>
<gene>
    <name evidence="8" type="ORF">US52_C0023G0004</name>
</gene>
<evidence type="ECO:0000256" key="6">
    <source>
        <dbReference type="RuleBase" id="RU366026"/>
    </source>
</evidence>
<comment type="pathway">
    <text evidence="6">Cofactor biosynthesis; adenosylcobalamin biosynthesis; adenosylcobalamin from cob(II)yrinate a,c-diamide: step 2/7.</text>
</comment>
<dbReference type="SUPFAM" id="SSF89028">
    <property type="entry name" value="Cobalamin adenosyltransferase-like"/>
    <property type="match status" value="1"/>
</dbReference>
<protein>
    <recommendedName>
        <fullName evidence="6">Corrinoid adenosyltransferase</fullName>
        <ecNumber evidence="6">2.5.1.17</ecNumber>
    </recommendedName>
    <alternativeName>
        <fullName evidence="6">Cob(II)alamin adenosyltransferase</fullName>
    </alternativeName>
    <alternativeName>
        <fullName evidence="6">Cob(II)yrinic acid a,c-diamide adenosyltransferase</fullName>
    </alternativeName>
    <alternativeName>
        <fullName evidence="6">Cobinamide/cobalamin adenosyltransferase</fullName>
    </alternativeName>
</protein>
<dbReference type="GO" id="GO:0005524">
    <property type="term" value="F:ATP binding"/>
    <property type="evidence" value="ECO:0007669"/>
    <property type="project" value="UniProtKB-UniRule"/>
</dbReference>
<dbReference type="Gene3D" id="1.20.1200.10">
    <property type="entry name" value="Cobalamin adenosyltransferase-like"/>
    <property type="match status" value="1"/>
</dbReference>
<dbReference type="PANTHER" id="PTHR12213:SF0">
    <property type="entry name" value="CORRINOID ADENOSYLTRANSFERASE MMAB"/>
    <property type="match status" value="1"/>
</dbReference>
<keyword evidence="6" id="KW-0169">Cobalamin biosynthesis</keyword>
<dbReference type="Proteomes" id="UP000034852">
    <property type="component" value="Unassembled WGS sequence"/>
</dbReference>
<dbReference type="InterPro" id="IPR029499">
    <property type="entry name" value="PduO-typ"/>
</dbReference>
<evidence type="ECO:0000256" key="4">
    <source>
        <dbReference type="ARBA" id="ARBA00022741"/>
    </source>
</evidence>
<evidence type="ECO:0000259" key="7">
    <source>
        <dbReference type="Pfam" id="PF01923"/>
    </source>
</evidence>
<organism evidence="8 9">
    <name type="scientific">candidate division WS6 bacterium GW2011_GWA2_37_6</name>
    <dbReference type="NCBI Taxonomy" id="1619087"/>
    <lineage>
        <taxon>Bacteria</taxon>
        <taxon>Candidatus Dojkabacteria</taxon>
    </lineage>
</organism>
<evidence type="ECO:0000313" key="8">
    <source>
        <dbReference type="EMBL" id="KKQ35504.1"/>
    </source>
</evidence>
<dbReference type="FunFam" id="1.20.1200.10:FF:000001">
    <property type="entry name" value="Cob(I)yrinic acid a,c-diamide adenosyltransferase"/>
    <property type="match status" value="1"/>
</dbReference>
<dbReference type="EMBL" id="LBTH01000023">
    <property type="protein sequence ID" value="KKQ35504.1"/>
    <property type="molecule type" value="Genomic_DNA"/>
</dbReference>
<accession>A0A0G0JFG6</accession>
<dbReference type="PANTHER" id="PTHR12213">
    <property type="entry name" value="CORRINOID ADENOSYLTRANSFERASE"/>
    <property type="match status" value="1"/>
</dbReference>
<evidence type="ECO:0000313" key="9">
    <source>
        <dbReference type="Proteomes" id="UP000034852"/>
    </source>
</evidence>
<dbReference type="PATRIC" id="fig|1619087.5.peg.326"/>
<sequence>MSIYTKKGDKGSTSLYGGRRVSKSIVRLEVIGCIDELNSLLGLINSKLKDEQKTWTDKSFTLTNRIERIQGELLQVGADIATPYSASTTFQKNIDRLAPENIKNLENEIDEMDTQLPKLRYFIIPGGSETASIAQLARAMTRRAERNAVRLTKGAKLNPNVLKYLNRLSDWLFITARYINKNSGEKDKIWN</sequence>
<comment type="similarity">
    <text evidence="1 6">Belongs to the Cob(I)alamin adenosyltransferase family.</text>
</comment>
<keyword evidence="5 6" id="KW-0067">ATP-binding</keyword>
<dbReference type="EC" id="2.5.1.17" evidence="6"/>
<comment type="catalytic activity">
    <reaction evidence="6">
        <text>2 cob(II)alamin + reduced [electron-transfer flavoprotein] + 2 ATP = 2 adenosylcob(III)alamin + 2 triphosphate + oxidized [electron-transfer flavoprotein] + 3 H(+)</text>
        <dbReference type="Rhea" id="RHEA:28671"/>
        <dbReference type="Rhea" id="RHEA-COMP:10685"/>
        <dbReference type="Rhea" id="RHEA-COMP:10686"/>
        <dbReference type="ChEBI" id="CHEBI:15378"/>
        <dbReference type="ChEBI" id="CHEBI:16304"/>
        <dbReference type="ChEBI" id="CHEBI:18036"/>
        <dbReference type="ChEBI" id="CHEBI:18408"/>
        <dbReference type="ChEBI" id="CHEBI:30616"/>
        <dbReference type="ChEBI" id="CHEBI:57692"/>
        <dbReference type="ChEBI" id="CHEBI:58307"/>
        <dbReference type="EC" id="2.5.1.17"/>
    </reaction>
</comment>
<keyword evidence="3 6" id="KW-0808">Transferase</keyword>
<proteinExistence type="inferred from homology"/>
<dbReference type="InterPro" id="IPR016030">
    <property type="entry name" value="CblAdoTrfase-like"/>
</dbReference>
<comment type="caution">
    <text evidence="8">The sequence shown here is derived from an EMBL/GenBank/DDBJ whole genome shotgun (WGS) entry which is preliminary data.</text>
</comment>
<dbReference type="GO" id="GO:0008817">
    <property type="term" value="F:corrinoid adenosyltransferase activity"/>
    <property type="evidence" value="ECO:0007669"/>
    <property type="project" value="UniProtKB-UniRule"/>
</dbReference>
<evidence type="ECO:0000256" key="5">
    <source>
        <dbReference type="ARBA" id="ARBA00022840"/>
    </source>
</evidence>
<evidence type="ECO:0000256" key="3">
    <source>
        <dbReference type="ARBA" id="ARBA00022679"/>
    </source>
</evidence>
<dbReference type="InterPro" id="IPR036451">
    <property type="entry name" value="CblAdoTrfase-like_sf"/>
</dbReference>
<keyword evidence="4 6" id="KW-0547">Nucleotide-binding</keyword>
<name>A0A0G0JFG6_9BACT</name>
<comment type="subunit">
    <text evidence="2">Homotrimer.</text>
</comment>
<dbReference type="UniPathway" id="UPA00148">
    <property type="reaction ID" value="UER00233"/>
</dbReference>
<dbReference type="AlphaFoldDB" id="A0A0G0JFG6"/>
<dbReference type="NCBIfam" id="TIGR00636">
    <property type="entry name" value="PduO_Nterm"/>
    <property type="match status" value="1"/>
</dbReference>
<evidence type="ECO:0000256" key="2">
    <source>
        <dbReference type="ARBA" id="ARBA00011233"/>
    </source>
</evidence>
<evidence type="ECO:0000256" key="1">
    <source>
        <dbReference type="ARBA" id="ARBA00007487"/>
    </source>
</evidence>
<comment type="catalytic activity">
    <reaction evidence="6">
        <text>2 cob(II)yrinate a,c diamide + reduced [electron-transfer flavoprotein] + 2 ATP = 2 adenosylcob(III)yrinate a,c-diamide + 2 triphosphate + oxidized [electron-transfer flavoprotein] + 3 H(+)</text>
        <dbReference type="Rhea" id="RHEA:11528"/>
        <dbReference type="Rhea" id="RHEA-COMP:10685"/>
        <dbReference type="Rhea" id="RHEA-COMP:10686"/>
        <dbReference type="ChEBI" id="CHEBI:15378"/>
        <dbReference type="ChEBI" id="CHEBI:18036"/>
        <dbReference type="ChEBI" id="CHEBI:30616"/>
        <dbReference type="ChEBI" id="CHEBI:57692"/>
        <dbReference type="ChEBI" id="CHEBI:58307"/>
        <dbReference type="ChEBI" id="CHEBI:58503"/>
        <dbReference type="ChEBI" id="CHEBI:58537"/>
        <dbReference type="EC" id="2.5.1.17"/>
    </reaction>
</comment>
<feature type="domain" description="Cobalamin adenosyltransferase-like" evidence="7">
    <location>
        <begin position="3"/>
        <end position="179"/>
    </location>
</feature>
<reference evidence="8 9" key="1">
    <citation type="journal article" date="2015" name="Nature">
        <title>rRNA introns, odd ribosomes, and small enigmatic genomes across a large radiation of phyla.</title>
        <authorList>
            <person name="Brown C.T."/>
            <person name="Hug L.A."/>
            <person name="Thomas B.C."/>
            <person name="Sharon I."/>
            <person name="Castelle C.J."/>
            <person name="Singh A."/>
            <person name="Wilkins M.J."/>
            <person name="Williams K.H."/>
            <person name="Banfield J.F."/>
        </authorList>
    </citation>
    <scope>NUCLEOTIDE SEQUENCE [LARGE SCALE GENOMIC DNA]</scope>
</reference>